<comment type="caution">
    <text evidence="1">The sequence shown here is derived from an EMBL/GenBank/DDBJ whole genome shotgun (WGS) entry which is preliminary data.</text>
</comment>
<reference evidence="1" key="1">
    <citation type="submission" date="2019-08" db="EMBL/GenBank/DDBJ databases">
        <authorList>
            <person name="Kucharzyk K."/>
            <person name="Murdoch R.W."/>
            <person name="Higgins S."/>
            <person name="Loffler F."/>
        </authorList>
    </citation>
    <scope>NUCLEOTIDE SEQUENCE</scope>
</reference>
<gene>
    <name evidence="1" type="ORF">SDC9_106059</name>
</gene>
<dbReference type="AlphaFoldDB" id="A0A645B1E5"/>
<protein>
    <submittedName>
        <fullName evidence="1">Uncharacterized protein</fullName>
    </submittedName>
</protein>
<sequence>MDNVGVTLNVQNNTGIPVIVTVKNDDATNPRFQLGTTSGSVQVVK</sequence>
<dbReference type="EMBL" id="VSSQ01017180">
    <property type="protein sequence ID" value="MPM59219.1"/>
    <property type="molecule type" value="Genomic_DNA"/>
</dbReference>
<evidence type="ECO:0000313" key="1">
    <source>
        <dbReference type="EMBL" id="MPM59219.1"/>
    </source>
</evidence>
<organism evidence="1">
    <name type="scientific">bioreactor metagenome</name>
    <dbReference type="NCBI Taxonomy" id="1076179"/>
    <lineage>
        <taxon>unclassified sequences</taxon>
        <taxon>metagenomes</taxon>
        <taxon>ecological metagenomes</taxon>
    </lineage>
</organism>
<proteinExistence type="predicted"/>
<name>A0A645B1E5_9ZZZZ</name>
<accession>A0A645B1E5</accession>